<comment type="caution">
    <text evidence="1">The sequence shown here is derived from an EMBL/GenBank/DDBJ whole genome shotgun (WGS) entry which is preliminary data.</text>
</comment>
<dbReference type="EMBL" id="BJNQ01000024">
    <property type="protein sequence ID" value="GEC76701.1"/>
    <property type="molecule type" value="Genomic_DNA"/>
</dbReference>
<name>A0A4Y4B803_MICMQ</name>
<organism evidence="1 2">
    <name type="scientific">Microbacterium maritypicum</name>
    <name type="common">Microbacterium liquefaciens</name>
    <dbReference type="NCBI Taxonomy" id="33918"/>
    <lineage>
        <taxon>Bacteria</taxon>
        <taxon>Bacillati</taxon>
        <taxon>Actinomycetota</taxon>
        <taxon>Actinomycetes</taxon>
        <taxon>Micrococcales</taxon>
        <taxon>Microbacteriaceae</taxon>
        <taxon>Microbacterium</taxon>
    </lineage>
</organism>
<accession>A0A4Y4B803</accession>
<protein>
    <submittedName>
        <fullName evidence="1">Uncharacterized protein</fullName>
    </submittedName>
</protein>
<evidence type="ECO:0000313" key="2">
    <source>
        <dbReference type="Proteomes" id="UP000317410"/>
    </source>
</evidence>
<gene>
    <name evidence="1" type="ORF">MLI01_28460</name>
</gene>
<sequence>MIMVDEQRDERGPVSWESFNWMRQEIARLTAEKVQLELDVEFWKRQTNHWYMKATYSPDEIAEFARKRAKLEMPPDPEHA</sequence>
<evidence type="ECO:0000313" key="1">
    <source>
        <dbReference type="EMBL" id="GEC76701.1"/>
    </source>
</evidence>
<proteinExistence type="predicted"/>
<dbReference type="Proteomes" id="UP000317410">
    <property type="component" value="Unassembled WGS sequence"/>
</dbReference>
<dbReference type="AlphaFoldDB" id="A0A4Y4B803"/>
<reference evidence="1 2" key="1">
    <citation type="submission" date="2019-06" db="EMBL/GenBank/DDBJ databases">
        <title>Whole genome shotgun sequence of Microbacterium liquefaciens NBRC 15037.</title>
        <authorList>
            <person name="Hosoyama A."/>
            <person name="Uohara A."/>
            <person name="Ohji S."/>
            <person name="Ichikawa N."/>
        </authorList>
    </citation>
    <scope>NUCLEOTIDE SEQUENCE [LARGE SCALE GENOMIC DNA]</scope>
    <source>
        <strain evidence="1 2">NBRC 15037</strain>
    </source>
</reference>